<feature type="transmembrane region" description="Helical" evidence="9">
    <location>
        <begin position="55"/>
        <end position="72"/>
    </location>
</feature>
<evidence type="ECO:0000256" key="9">
    <source>
        <dbReference type="SAM" id="Phobius"/>
    </source>
</evidence>
<dbReference type="OrthoDB" id="9803495at2"/>
<comment type="subcellular location">
    <subcellularLocation>
        <location evidence="1 8">Cell membrane</location>
        <topology evidence="1 8">Multi-pass membrane protein</topology>
    </subcellularLocation>
</comment>
<dbReference type="Proteomes" id="UP000032611">
    <property type="component" value="Chromosome"/>
</dbReference>
<dbReference type="STRING" id="1486262.TM49_11840"/>
<keyword evidence="3 8" id="KW-0813">Transport</keyword>
<accession>A0A0D5LR17</accession>
<keyword evidence="5 9" id="KW-0812">Transmembrane</keyword>
<keyword evidence="4 8" id="KW-1003">Cell membrane</keyword>
<dbReference type="GO" id="GO:0015225">
    <property type="term" value="F:biotin transmembrane transporter activity"/>
    <property type="evidence" value="ECO:0007669"/>
    <property type="project" value="UniProtKB-UniRule"/>
</dbReference>
<dbReference type="PIRSF" id="PIRSF016661">
    <property type="entry name" value="BioY"/>
    <property type="match status" value="1"/>
</dbReference>
<dbReference type="Pfam" id="PF02632">
    <property type="entry name" value="BioY"/>
    <property type="match status" value="1"/>
</dbReference>
<feature type="transmembrane region" description="Helical" evidence="9">
    <location>
        <begin position="30"/>
        <end position="48"/>
    </location>
</feature>
<sequence length="192" mass="19277">MTSRDLVLVSLFTAIIVALGILPPIPLAFSPVPITAQTLGVMLAGLVLGRKRGALAVLLLFVLVAIGLPVLSGGRGGLATFVSPTAGFLIGFLPAAYVCGAFAEQAAENQSPLRQTVGFFIAAIAGGIVVEYFLGIAWLAFGVGMGISGATAASIGFLPGDLIKAGLAALAARAVMLGYPLLPKKAGSSADL</sequence>
<gene>
    <name evidence="10" type="ORF">TM49_11840</name>
</gene>
<organism evidence="10 11">
    <name type="scientific">Martelella endophytica</name>
    <dbReference type="NCBI Taxonomy" id="1486262"/>
    <lineage>
        <taxon>Bacteria</taxon>
        <taxon>Pseudomonadati</taxon>
        <taxon>Pseudomonadota</taxon>
        <taxon>Alphaproteobacteria</taxon>
        <taxon>Hyphomicrobiales</taxon>
        <taxon>Aurantimonadaceae</taxon>
        <taxon>Martelella</taxon>
    </lineage>
</organism>
<dbReference type="PANTHER" id="PTHR34295">
    <property type="entry name" value="BIOTIN TRANSPORTER BIOY"/>
    <property type="match status" value="1"/>
</dbReference>
<feature type="transmembrane region" description="Helical" evidence="9">
    <location>
        <begin position="112"/>
        <end position="130"/>
    </location>
</feature>
<dbReference type="PATRIC" id="fig|1486262.3.peg.2449"/>
<dbReference type="AlphaFoldDB" id="A0A0D5LR17"/>
<evidence type="ECO:0000313" key="11">
    <source>
        <dbReference type="Proteomes" id="UP000032611"/>
    </source>
</evidence>
<keyword evidence="11" id="KW-1185">Reference proteome</keyword>
<evidence type="ECO:0000256" key="3">
    <source>
        <dbReference type="ARBA" id="ARBA00022448"/>
    </source>
</evidence>
<name>A0A0D5LR17_MAREN</name>
<keyword evidence="7 8" id="KW-0472">Membrane</keyword>
<feature type="transmembrane region" description="Helical" evidence="9">
    <location>
        <begin position="78"/>
        <end position="100"/>
    </location>
</feature>
<evidence type="ECO:0000256" key="5">
    <source>
        <dbReference type="ARBA" id="ARBA00022692"/>
    </source>
</evidence>
<evidence type="ECO:0000256" key="6">
    <source>
        <dbReference type="ARBA" id="ARBA00022989"/>
    </source>
</evidence>
<protein>
    <recommendedName>
        <fullName evidence="8">Biotin transporter</fullName>
    </recommendedName>
</protein>
<evidence type="ECO:0000256" key="7">
    <source>
        <dbReference type="ARBA" id="ARBA00023136"/>
    </source>
</evidence>
<evidence type="ECO:0000256" key="2">
    <source>
        <dbReference type="ARBA" id="ARBA00010692"/>
    </source>
</evidence>
<comment type="similarity">
    <text evidence="2 8">Belongs to the BioY family.</text>
</comment>
<dbReference type="Gene3D" id="1.10.1760.20">
    <property type="match status" value="1"/>
</dbReference>
<dbReference type="EMBL" id="CP010803">
    <property type="protein sequence ID" value="AJY46212.1"/>
    <property type="molecule type" value="Genomic_DNA"/>
</dbReference>
<keyword evidence="6 9" id="KW-1133">Transmembrane helix</keyword>
<dbReference type="GO" id="GO:0005886">
    <property type="term" value="C:plasma membrane"/>
    <property type="evidence" value="ECO:0007669"/>
    <property type="project" value="UniProtKB-SubCell"/>
</dbReference>
<evidence type="ECO:0000313" key="10">
    <source>
        <dbReference type="EMBL" id="AJY46212.1"/>
    </source>
</evidence>
<dbReference type="InterPro" id="IPR003784">
    <property type="entry name" value="BioY"/>
</dbReference>
<reference evidence="10 11" key="1">
    <citation type="journal article" date="2015" name="Genome Announc.">
        <title>Complete genome sequence of Martelella endophytica YC6887, which has antifungal activity associated with a halophyte.</title>
        <authorList>
            <person name="Khan A."/>
            <person name="Khan H."/>
            <person name="Chung E.J."/>
            <person name="Hossain M.T."/>
            <person name="Chung Y.R."/>
        </authorList>
    </citation>
    <scope>NUCLEOTIDE SEQUENCE [LARGE SCALE GENOMIC DNA]</scope>
    <source>
        <strain evidence="10">YC6887</strain>
    </source>
</reference>
<dbReference type="PANTHER" id="PTHR34295:SF4">
    <property type="entry name" value="BIOTIN TRANSPORTER BIOY-RELATED"/>
    <property type="match status" value="1"/>
</dbReference>
<proteinExistence type="inferred from homology"/>
<dbReference type="KEGG" id="mey:TM49_11840"/>
<dbReference type="HOGENOM" id="CLU_077931_0_1_5"/>
<evidence type="ECO:0000256" key="1">
    <source>
        <dbReference type="ARBA" id="ARBA00004651"/>
    </source>
</evidence>
<evidence type="ECO:0000256" key="4">
    <source>
        <dbReference type="ARBA" id="ARBA00022475"/>
    </source>
</evidence>
<dbReference type="RefSeq" id="WP_045681478.1">
    <property type="nucleotide sequence ID" value="NZ_CP010803.1"/>
</dbReference>
<evidence type="ECO:0000256" key="8">
    <source>
        <dbReference type="PIRNR" id="PIRNR016661"/>
    </source>
</evidence>